<comment type="caution">
    <text evidence="1">The sequence shown here is derived from an EMBL/GenBank/DDBJ whole genome shotgun (WGS) entry which is preliminary data.</text>
</comment>
<dbReference type="OrthoDB" id="2495769at2759"/>
<proteinExistence type="predicted"/>
<protein>
    <recommendedName>
        <fullName evidence="3">F-box domain-containing protein</fullName>
    </recommendedName>
</protein>
<keyword evidence="2" id="KW-1185">Reference proteome</keyword>
<organism evidence="1 2">
    <name type="scientific">Austropuccinia psidii MF-1</name>
    <dbReference type="NCBI Taxonomy" id="1389203"/>
    <lineage>
        <taxon>Eukaryota</taxon>
        <taxon>Fungi</taxon>
        <taxon>Dikarya</taxon>
        <taxon>Basidiomycota</taxon>
        <taxon>Pucciniomycotina</taxon>
        <taxon>Pucciniomycetes</taxon>
        <taxon>Pucciniales</taxon>
        <taxon>Sphaerophragmiaceae</taxon>
        <taxon>Austropuccinia</taxon>
    </lineage>
</organism>
<evidence type="ECO:0000313" key="2">
    <source>
        <dbReference type="Proteomes" id="UP000765509"/>
    </source>
</evidence>
<dbReference type="AlphaFoldDB" id="A0A9Q3FAQ2"/>
<evidence type="ECO:0008006" key="3">
    <source>
        <dbReference type="Google" id="ProtNLM"/>
    </source>
</evidence>
<dbReference type="EMBL" id="AVOT02042303">
    <property type="protein sequence ID" value="MBW0537705.1"/>
    <property type="molecule type" value="Genomic_DNA"/>
</dbReference>
<accession>A0A9Q3FAQ2</accession>
<gene>
    <name evidence="1" type="ORF">O181_077420</name>
</gene>
<dbReference type="Proteomes" id="UP000765509">
    <property type="component" value="Unassembled WGS sequence"/>
</dbReference>
<name>A0A9Q3FAQ2_9BASI</name>
<evidence type="ECO:0000313" key="1">
    <source>
        <dbReference type="EMBL" id="MBW0537705.1"/>
    </source>
</evidence>
<sequence length="301" mass="34304">MSFCLLPEEVLEIIVGYLQDSFWPPAESVITNWNNYPSPEAQHDLGSLSLVCRTLHRIIAPRLMKSIVHDFSGKKPDQHAPYQVRYQWLSPQSFPWKQFPPSIQFLYLQDLLHYTDPVVEIKDMVGLLRSLSGSLEVLVARGFCASVLIHTLSLDIYTEVKSLKTLKIYAHTINVGAFFAVLRTFPNLLGLTLDTANIEDFSLDPKVPPVPLTSTKVTHLEICTRLYTVLECIRPVVSLFTSSHIETLLLTFRNRFPQDLLSMKLQSLKTLFISTYAYTTPNFWESDILSNVKASITLWNV</sequence>
<reference evidence="1" key="1">
    <citation type="submission" date="2021-03" db="EMBL/GenBank/DDBJ databases">
        <title>Draft genome sequence of rust myrtle Austropuccinia psidii MF-1, a brazilian biotype.</title>
        <authorList>
            <person name="Quecine M.C."/>
            <person name="Pachon D.M.R."/>
            <person name="Bonatelli M.L."/>
            <person name="Correr F.H."/>
            <person name="Franceschini L.M."/>
            <person name="Leite T.F."/>
            <person name="Margarido G.R.A."/>
            <person name="Almeida C.A."/>
            <person name="Ferrarezi J.A."/>
            <person name="Labate C.A."/>
        </authorList>
    </citation>
    <scope>NUCLEOTIDE SEQUENCE</scope>
    <source>
        <strain evidence="1">MF-1</strain>
    </source>
</reference>